<keyword evidence="3" id="KW-0812">Transmembrane</keyword>
<keyword evidence="3" id="KW-1133">Transmembrane helix</keyword>
<feature type="transmembrane region" description="Helical" evidence="3">
    <location>
        <begin position="42"/>
        <end position="60"/>
    </location>
</feature>
<accession>A0AAE3LUK3</accession>
<evidence type="ECO:0000313" key="4">
    <source>
        <dbReference type="EMBL" id="MCV6824505.1"/>
    </source>
</evidence>
<evidence type="ECO:0000313" key="5">
    <source>
        <dbReference type="Proteomes" id="UP001208041"/>
    </source>
</evidence>
<dbReference type="InterPro" id="IPR050445">
    <property type="entry name" value="Bact_polysacc_biosynth/exp"/>
</dbReference>
<feature type="transmembrane region" description="Helical" evidence="3">
    <location>
        <begin position="345"/>
        <end position="367"/>
    </location>
</feature>
<proteinExistence type="predicted"/>
<dbReference type="GO" id="GO:0005886">
    <property type="term" value="C:plasma membrane"/>
    <property type="evidence" value="ECO:0007669"/>
    <property type="project" value="TreeGrafter"/>
</dbReference>
<dbReference type="EMBL" id="JAOYFC010000002">
    <property type="protein sequence ID" value="MCV6824505.1"/>
    <property type="molecule type" value="Genomic_DNA"/>
</dbReference>
<dbReference type="InterPro" id="IPR027417">
    <property type="entry name" value="P-loop_NTPase"/>
</dbReference>
<dbReference type="InterPro" id="IPR005702">
    <property type="entry name" value="Wzc-like_C"/>
</dbReference>
<name>A0AAE3LUK3_9RHOB</name>
<dbReference type="Proteomes" id="UP001208041">
    <property type="component" value="Unassembled WGS sequence"/>
</dbReference>
<dbReference type="PANTHER" id="PTHR32309">
    <property type="entry name" value="TYROSINE-PROTEIN KINASE"/>
    <property type="match status" value="1"/>
</dbReference>
<dbReference type="CDD" id="cd05387">
    <property type="entry name" value="BY-kinase"/>
    <property type="match status" value="1"/>
</dbReference>
<evidence type="ECO:0000256" key="1">
    <source>
        <dbReference type="ARBA" id="ARBA00022741"/>
    </source>
</evidence>
<keyword evidence="3" id="KW-0472">Membrane</keyword>
<dbReference type="GO" id="GO:0004713">
    <property type="term" value="F:protein tyrosine kinase activity"/>
    <property type="evidence" value="ECO:0007669"/>
    <property type="project" value="TreeGrafter"/>
</dbReference>
<dbReference type="Gene3D" id="3.40.50.300">
    <property type="entry name" value="P-loop containing nucleotide triphosphate hydrolases"/>
    <property type="match status" value="1"/>
</dbReference>
<dbReference type="RefSeq" id="WP_263953367.1">
    <property type="nucleotide sequence ID" value="NZ_JAOYFC010000002.1"/>
</dbReference>
<dbReference type="AlphaFoldDB" id="A0AAE3LUK3"/>
<evidence type="ECO:0000256" key="3">
    <source>
        <dbReference type="SAM" id="Phobius"/>
    </source>
</evidence>
<evidence type="ECO:0000256" key="2">
    <source>
        <dbReference type="ARBA" id="ARBA00022840"/>
    </source>
</evidence>
<keyword evidence="2" id="KW-0067">ATP-binding</keyword>
<gene>
    <name evidence="4" type="ORF">OH136_08030</name>
</gene>
<protein>
    <submittedName>
        <fullName evidence="4">AAA family ATPase</fullName>
    </submittedName>
</protein>
<keyword evidence="5" id="KW-1185">Reference proteome</keyword>
<keyword evidence="1" id="KW-0547">Nucleotide-binding</keyword>
<sequence length="693" mass="77211">MPNKRSDANGDDSFSSPYFLQNDDQSSGIGLSNIVAALYRNLKYILFLSFVGAVLGYVFVEERGPSYVADAVVVLQPDNSALDILDISDGLSTNRSTVETQLDVFRSTELLGEVVDRTLTKYSAALADGSAGVPPIPDVPRGEQVKWLANAMSVGRKGESLALRIEVRAPDPVLAADLANEIGQTYIDRRIDQKTSEISMATDILRKRTTETGQQLAENEKELAELVHSKRLNDTELERKLRARVAQLTAQRDNFNVRTDADQTRLDQINTEIDTLENQLIERTIATIQQEELTREIDSNRQHHDQLFEQLLRVEAENIIMSPGAIMVSAAHPPTSPTGLSPKTAAALGFVSTSFFSILITVFLAAFDRRIRTTEQVESILQAPCFGTVPLQKEGDAITLYQSLKSAKEKGKQKVKDIKAKARALRRGEKSEVDKAMDKHFLLSQMQHGHRSIFATAIRKIYFNLHTQLPRNKTSTLGITSCLPNEGKSTVSTCLAFAATVKKQRIAIVDFDMWHHGVESLTGTDKQPSKPRESFDIRGPIEDASAIEPASLEDWFTKGATLDEIRISASQFENVDIYPWVVRHDEGFVDIDEAKVKNLFRRLRAEYDLILVDTAPFLLVSETTVITSELDGFIVIVAWEKVTDRVLLDLKRAMDLAKVKVIGSILNGIDPTKQKLYGLGEYMQYYKGPDGYT</sequence>
<dbReference type="PANTHER" id="PTHR32309:SF13">
    <property type="entry name" value="FERRIC ENTEROBACTIN TRANSPORT PROTEIN FEPE"/>
    <property type="match status" value="1"/>
</dbReference>
<dbReference type="SUPFAM" id="SSF52540">
    <property type="entry name" value="P-loop containing nucleoside triphosphate hydrolases"/>
    <property type="match status" value="1"/>
</dbReference>
<organism evidence="4 5">
    <name type="scientific">Halocynthiibacter halioticoli</name>
    <dbReference type="NCBI Taxonomy" id="2986804"/>
    <lineage>
        <taxon>Bacteria</taxon>
        <taxon>Pseudomonadati</taxon>
        <taxon>Pseudomonadota</taxon>
        <taxon>Alphaproteobacteria</taxon>
        <taxon>Rhodobacterales</taxon>
        <taxon>Paracoccaceae</taxon>
        <taxon>Halocynthiibacter</taxon>
    </lineage>
</organism>
<comment type="caution">
    <text evidence="4">The sequence shown here is derived from an EMBL/GenBank/DDBJ whole genome shotgun (WGS) entry which is preliminary data.</text>
</comment>
<reference evidence="4" key="1">
    <citation type="submission" date="2022-10" db="EMBL/GenBank/DDBJ databases">
        <authorList>
            <person name="Yue Y."/>
        </authorList>
    </citation>
    <scope>NUCLEOTIDE SEQUENCE</scope>
    <source>
        <strain evidence="4">Z654</strain>
    </source>
</reference>